<evidence type="ECO:0008006" key="4">
    <source>
        <dbReference type="Google" id="ProtNLM"/>
    </source>
</evidence>
<gene>
    <name evidence="2" type="ORF">ACFPZ3_66215</name>
</gene>
<keyword evidence="3" id="KW-1185">Reference proteome</keyword>
<reference evidence="3" key="1">
    <citation type="journal article" date="2019" name="Int. J. Syst. Evol. Microbiol.">
        <title>The Global Catalogue of Microorganisms (GCM) 10K type strain sequencing project: providing services to taxonomists for standard genome sequencing and annotation.</title>
        <authorList>
            <consortium name="The Broad Institute Genomics Platform"/>
            <consortium name="The Broad Institute Genome Sequencing Center for Infectious Disease"/>
            <person name="Wu L."/>
            <person name="Ma J."/>
        </authorList>
    </citation>
    <scope>NUCLEOTIDE SEQUENCE [LARGE SCALE GENOMIC DNA]</scope>
    <source>
        <strain evidence="3">CCUG 53903</strain>
    </source>
</reference>
<feature type="signal peptide" evidence="1">
    <location>
        <begin position="1"/>
        <end position="28"/>
    </location>
</feature>
<evidence type="ECO:0000256" key="1">
    <source>
        <dbReference type="SAM" id="SignalP"/>
    </source>
</evidence>
<name>A0ABW1DAW8_9ACTN</name>
<dbReference type="Proteomes" id="UP001596058">
    <property type="component" value="Unassembled WGS sequence"/>
</dbReference>
<evidence type="ECO:0000313" key="2">
    <source>
        <dbReference type="EMBL" id="MFC5835205.1"/>
    </source>
</evidence>
<sequence length="79" mass="7410">MLFAPRRIAAAAVAAAGLALLAAPAAQAVVDPFGVATCLAGAPSDLTALADPAAAAELANPAVLAEPAAAVPGTHCLAP</sequence>
<organism evidence="2 3">
    <name type="scientific">Nonomuraea insulae</name>
    <dbReference type="NCBI Taxonomy" id="1616787"/>
    <lineage>
        <taxon>Bacteria</taxon>
        <taxon>Bacillati</taxon>
        <taxon>Actinomycetota</taxon>
        <taxon>Actinomycetes</taxon>
        <taxon>Streptosporangiales</taxon>
        <taxon>Streptosporangiaceae</taxon>
        <taxon>Nonomuraea</taxon>
    </lineage>
</organism>
<keyword evidence="1" id="KW-0732">Signal</keyword>
<accession>A0ABW1DAW8</accession>
<dbReference type="EMBL" id="JBHSPA010000118">
    <property type="protein sequence ID" value="MFC5835205.1"/>
    <property type="molecule type" value="Genomic_DNA"/>
</dbReference>
<feature type="chain" id="PRO_5046950487" description="Secreted protein" evidence="1">
    <location>
        <begin position="29"/>
        <end position="79"/>
    </location>
</feature>
<protein>
    <recommendedName>
        <fullName evidence="4">Secreted protein</fullName>
    </recommendedName>
</protein>
<proteinExistence type="predicted"/>
<evidence type="ECO:0000313" key="3">
    <source>
        <dbReference type="Proteomes" id="UP001596058"/>
    </source>
</evidence>
<dbReference type="RefSeq" id="WP_379524614.1">
    <property type="nucleotide sequence ID" value="NZ_JBHSPA010000118.1"/>
</dbReference>
<comment type="caution">
    <text evidence="2">The sequence shown here is derived from an EMBL/GenBank/DDBJ whole genome shotgun (WGS) entry which is preliminary data.</text>
</comment>